<sequence>LDRIGSDNDFDELMKFTRHFVNIHYQLLRIKQREGTLPTVKII</sequence>
<name>A0A8S2X3W1_9BILA</name>
<accession>A0A8S2X3W1</accession>
<evidence type="ECO:0000313" key="1">
    <source>
        <dbReference type="EMBL" id="CAF4474411.1"/>
    </source>
</evidence>
<dbReference type="Proteomes" id="UP000676336">
    <property type="component" value="Unassembled WGS sequence"/>
</dbReference>
<organism evidence="1 2">
    <name type="scientific">Rotaria magnacalcarata</name>
    <dbReference type="NCBI Taxonomy" id="392030"/>
    <lineage>
        <taxon>Eukaryota</taxon>
        <taxon>Metazoa</taxon>
        <taxon>Spiralia</taxon>
        <taxon>Gnathifera</taxon>
        <taxon>Rotifera</taxon>
        <taxon>Eurotatoria</taxon>
        <taxon>Bdelloidea</taxon>
        <taxon>Philodinida</taxon>
        <taxon>Philodinidae</taxon>
        <taxon>Rotaria</taxon>
    </lineage>
</organism>
<dbReference type="AlphaFoldDB" id="A0A8S2X3W1"/>
<protein>
    <submittedName>
        <fullName evidence="1">Uncharacterized protein</fullName>
    </submittedName>
</protein>
<reference evidence="1" key="1">
    <citation type="submission" date="2021-02" db="EMBL/GenBank/DDBJ databases">
        <authorList>
            <person name="Nowell W R."/>
        </authorList>
    </citation>
    <scope>NUCLEOTIDE SEQUENCE</scope>
</reference>
<feature type="non-terminal residue" evidence="1">
    <location>
        <position position="1"/>
    </location>
</feature>
<gene>
    <name evidence="1" type="ORF">SMN809_LOCUS33749</name>
</gene>
<dbReference type="EMBL" id="CAJOBI010075046">
    <property type="protein sequence ID" value="CAF4474411.1"/>
    <property type="molecule type" value="Genomic_DNA"/>
</dbReference>
<proteinExistence type="predicted"/>
<comment type="caution">
    <text evidence="1">The sequence shown here is derived from an EMBL/GenBank/DDBJ whole genome shotgun (WGS) entry which is preliminary data.</text>
</comment>
<evidence type="ECO:0000313" key="2">
    <source>
        <dbReference type="Proteomes" id="UP000676336"/>
    </source>
</evidence>